<dbReference type="SUPFAM" id="SSF52047">
    <property type="entry name" value="RNI-like"/>
    <property type="match status" value="1"/>
</dbReference>
<dbReference type="OrthoDB" id="3770506at2759"/>
<evidence type="ECO:0000256" key="1">
    <source>
        <dbReference type="SAM" id="MobiDB-lite"/>
    </source>
</evidence>
<feature type="region of interest" description="Disordered" evidence="1">
    <location>
        <begin position="104"/>
        <end position="123"/>
    </location>
</feature>
<name>A0A6A6ZHK4_9PLEO</name>
<dbReference type="AlphaFoldDB" id="A0A6A6ZHK4"/>
<dbReference type="EMBL" id="MU006241">
    <property type="protein sequence ID" value="KAF2820179.1"/>
    <property type="molecule type" value="Genomic_DNA"/>
</dbReference>
<keyword evidence="3" id="KW-1185">Reference proteome</keyword>
<gene>
    <name evidence="2" type="ORF">CC86DRAFT_449355</name>
</gene>
<sequence>MYLVGLPAEIISRICSFLGSDSTSIPGETRTIHSQHLDLQSLRITCRDLYYKTTFDAAMLYSKRLKELEVALEYKSVAQLCQITKTPAFRDRIHILNLYDPNAEESSESEEISTNAESRENTQLEATEGFCRSNDALRLLTECFQNLDQARNLERIEVCTNRGHSVVLEAMKVVNLSRKLACLTIDPTALAKSGFGSLLSTPRAYASFISGLQIQPVLGDETCSENKMSKQKREKDPSGLHIQNYRSTTPEFTNLISALSDIADLGFYGCRSYPGIRLCHGCDDLFVKNVAPVFFPNISSLTVASTFISGGRLRSFVKRHAETLREVDMNYVILTDSSWRSIAQGLAKIPHLKRLKFASLRQKRPATVLTTNNVRPSGYTATNEVELVDRRDVQHFLRLFIVSFNTVLYSNPSRFCWSRPKCFEARLFQLP</sequence>
<accession>A0A6A6ZHK4</accession>
<protein>
    <recommendedName>
        <fullName evidence="4">F-box domain-containing protein</fullName>
    </recommendedName>
</protein>
<reference evidence="2" key="1">
    <citation type="journal article" date="2020" name="Stud. Mycol.">
        <title>101 Dothideomycetes genomes: a test case for predicting lifestyles and emergence of pathogens.</title>
        <authorList>
            <person name="Haridas S."/>
            <person name="Albert R."/>
            <person name="Binder M."/>
            <person name="Bloem J."/>
            <person name="Labutti K."/>
            <person name="Salamov A."/>
            <person name="Andreopoulos B."/>
            <person name="Baker S."/>
            <person name="Barry K."/>
            <person name="Bills G."/>
            <person name="Bluhm B."/>
            <person name="Cannon C."/>
            <person name="Castanera R."/>
            <person name="Culley D."/>
            <person name="Daum C."/>
            <person name="Ezra D."/>
            <person name="Gonzalez J."/>
            <person name="Henrissat B."/>
            <person name="Kuo A."/>
            <person name="Liang C."/>
            <person name="Lipzen A."/>
            <person name="Lutzoni F."/>
            <person name="Magnuson J."/>
            <person name="Mondo S."/>
            <person name="Nolan M."/>
            <person name="Ohm R."/>
            <person name="Pangilinan J."/>
            <person name="Park H.-J."/>
            <person name="Ramirez L."/>
            <person name="Alfaro M."/>
            <person name="Sun H."/>
            <person name="Tritt A."/>
            <person name="Yoshinaga Y."/>
            <person name="Zwiers L.-H."/>
            <person name="Turgeon B."/>
            <person name="Goodwin S."/>
            <person name="Spatafora J."/>
            <person name="Crous P."/>
            <person name="Grigoriev I."/>
        </authorList>
    </citation>
    <scope>NUCLEOTIDE SEQUENCE</scope>
    <source>
        <strain evidence="2">CBS 113818</strain>
    </source>
</reference>
<dbReference type="Proteomes" id="UP000799424">
    <property type="component" value="Unassembled WGS sequence"/>
</dbReference>
<evidence type="ECO:0000313" key="2">
    <source>
        <dbReference type="EMBL" id="KAF2820179.1"/>
    </source>
</evidence>
<evidence type="ECO:0000313" key="3">
    <source>
        <dbReference type="Proteomes" id="UP000799424"/>
    </source>
</evidence>
<proteinExistence type="predicted"/>
<organism evidence="2 3">
    <name type="scientific">Ophiobolus disseminans</name>
    <dbReference type="NCBI Taxonomy" id="1469910"/>
    <lineage>
        <taxon>Eukaryota</taxon>
        <taxon>Fungi</taxon>
        <taxon>Dikarya</taxon>
        <taxon>Ascomycota</taxon>
        <taxon>Pezizomycotina</taxon>
        <taxon>Dothideomycetes</taxon>
        <taxon>Pleosporomycetidae</taxon>
        <taxon>Pleosporales</taxon>
        <taxon>Pleosporineae</taxon>
        <taxon>Phaeosphaeriaceae</taxon>
        <taxon>Ophiobolus</taxon>
    </lineage>
</organism>
<evidence type="ECO:0008006" key="4">
    <source>
        <dbReference type="Google" id="ProtNLM"/>
    </source>
</evidence>